<evidence type="ECO:0000313" key="5">
    <source>
        <dbReference type="Proteomes" id="UP000486602"/>
    </source>
</evidence>
<keyword evidence="5" id="KW-1185">Reference proteome</keyword>
<dbReference type="EMBL" id="JAAGVY010000018">
    <property type="protein sequence ID" value="NEN24023.1"/>
    <property type="molecule type" value="Genomic_DNA"/>
</dbReference>
<dbReference type="Pfam" id="PF00588">
    <property type="entry name" value="SpoU_methylase"/>
    <property type="match status" value="1"/>
</dbReference>
<dbReference type="SUPFAM" id="SSF75217">
    <property type="entry name" value="alpha/beta knot"/>
    <property type="match status" value="1"/>
</dbReference>
<accession>A0A7K3WQS5</accession>
<comment type="caution">
    <text evidence="4">The sequence shown here is derived from an EMBL/GenBank/DDBJ whole genome shotgun (WGS) entry which is preliminary data.</text>
</comment>
<dbReference type="AlphaFoldDB" id="A0A7K3WQS5"/>
<dbReference type="GO" id="GO:0005829">
    <property type="term" value="C:cytosol"/>
    <property type="evidence" value="ECO:0007669"/>
    <property type="project" value="TreeGrafter"/>
</dbReference>
<dbReference type="GO" id="GO:0006396">
    <property type="term" value="P:RNA processing"/>
    <property type="evidence" value="ECO:0007669"/>
    <property type="project" value="InterPro"/>
</dbReference>
<dbReference type="InterPro" id="IPR001537">
    <property type="entry name" value="SpoU_MeTrfase"/>
</dbReference>
<name>A0A7K3WQS5_9FLAO</name>
<dbReference type="Gene3D" id="3.40.1280.10">
    <property type="match status" value="1"/>
</dbReference>
<sequence length="179" mass="20210">MNIKIKNEELDRLSTEDFKVSLKAPVHIILDNVRSAQNVGSIFRTMDAFRCAKLHICGISAKPPHREINKTALGSTESIDWTYYNTTKEALEKLREEGVVIWAIEQTRNALMLDDFKMDYSLETAFIFGNEVEGVQQEIVDLADGSIEIPQHGSKHSLNIAVCAGIVIWHAVNSFEYEI</sequence>
<evidence type="ECO:0000256" key="2">
    <source>
        <dbReference type="ARBA" id="ARBA00022679"/>
    </source>
</evidence>
<keyword evidence="1 4" id="KW-0489">Methyltransferase</keyword>
<dbReference type="Proteomes" id="UP000486602">
    <property type="component" value="Unassembled WGS sequence"/>
</dbReference>
<reference evidence="4 5" key="1">
    <citation type="submission" date="2020-02" db="EMBL/GenBank/DDBJ databases">
        <title>Out from the shadows clarifying the taxonomy of the family Cryomorphaceae and related taxa by utilizing the GTDB taxonomic framework.</title>
        <authorList>
            <person name="Bowman J.P."/>
        </authorList>
    </citation>
    <scope>NUCLEOTIDE SEQUENCE [LARGE SCALE GENOMIC DNA]</scope>
    <source>
        <strain evidence="4 5">QSSC 1-22</strain>
    </source>
</reference>
<dbReference type="GO" id="GO:0003723">
    <property type="term" value="F:RNA binding"/>
    <property type="evidence" value="ECO:0007669"/>
    <property type="project" value="InterPro"/>
</dbReference>
<gene>
    <name evidence="4" type="ORF">G3O08_10980</name>
</gene>
<dbReference type="CDD" id="cd18097">
    <property type="entry name" value="SpoU-like"/>
    <property type="match status" value="1"/>
</dbReference>
<feature type="domain" description="tRNA/rRNA methyltransferase SpoU type" evidence="3">
    <location>
        <begin position="26"/>
        <end position="168"/>
    </location>
</feature>
<proteinExistence type="predicted"/>
<dbReference type="PANTHER" id="PTHR46429:SF1">
    <property type="entry name" value="23S RRNA (GUANOSINE-2'-O-)-METHYLTRANSFERASE RLMB"/>
    <property type="match status" value="1"/>
</dbReference>
<protein>
    <submittedName>
        <fullName evidence="4">RNA methyltransferase</fullName>
    </submittedName>
</protein>
<evidence type="ECO:0000256" key="1">
    <source>
        <dbReference type="ARBA" id="ARBA00022603"/>
    </source>
</evidence>
<dbReference type="InterPro" id="IPR029026">
    <property type="entry name" value="tRNA_m1G_MTases_N"/>
</dbReference>
<dbReference type="GO" id="GO:0008173">
    <property type="term" value="F:RNA methyltransferase activity"/>
    <property type="evidence" value="ECO:0007669"/>
    <property type="project" value="InterPro"/>
</dbReference>
<organism evidence="4 5">
    <name type="scientific">Cryomorpha ignava</name>
    <dbReference type="NCBI Taxonomy" id="101383"/>
    <lineage>
        <taxon>Bacteria</taxon>
        <taxon>Pseudomonadati</taxon>
        <taxon>Bacteroidota</taxon>
        <taxon>Flavobacteriia</taxon>
        <taxon>Flavobacteriales</taxon>
        <taxon>Cryomorphaceae</taxon>
        <taxon>Cryomorpha</taxon>
    </lineage>
</organism>
<dbReference type="InterPro" id="IPR004441">
    <property type="entry name" value="rRNA_MeTrfase_TrmH"/>
</dbReference>
<dbReference type="GO" id="GO:0032259">
    <property type="term" value="P:methylation"/>
    <property type="evidence" value="ECO:0007669"/>
    <property type="project" value="UniProtKB-KW"/>
</dbReference>
<dbReference type="PANTHER" id="PTHR46429">
    <property type="entry name" value="23S RRNA (GUANOSINE-2'-O-)-METHYLTRANSFERASE RLMB"/>
    <property type="match status" value="1"/>
</dbReference>
<evidence type="ECO:0000313" key="4">
    <source>
        <dbReference type="EMBL" id="NEN24023.1"/>
    </source>
</evidence>
<keyword evidence="2 4" id="KW-0808">Transferase</keyword>
<dbReference type="RefSeq" id="WP_163285417.1">
    <property type="nucleotide sequence ID" value="NZ_JAAGVY010000018.1"/>
</dbReference>
<evidence type="ECO:0000259" key="3">
    <source>
        <dbReference type="Pfam" id="PF00588"/>
    </source>
</evidence>
<dbReference type="InterPro" id="IPR029028">
    <property type="entry name" value="Alpha/beta_knot_MTases"/>
</dbReference>